<reference evidence="12" key="1">
    <citation type="journal article" date="2016" name="Genome Announc.">
        <title>Draft genome sequences of fungus Aspergillus calidoustus.</title>
        <authorList>
            <person name="Horn F."/>
            <person name="Linde J."/>
            <person name="Mattern D.J."/>
            <person name="Walther G."/>
            <person name="Guthke R."/>
            <person name="Scherlach K."/>
            <person name="Martin K."/>
            <person name="Brakhage A.A."/>
            <person name="Petzke L."/>
            <person name="Valiante V."/>
        </authorList>
    </citation>
    <scope>NUCLEOTIDE SEQUENCE [LARGE SCALE GENOMIC DNA]</scope>
    <source>
        <strain evidence="12">SF006504</strain>
    </source>
</reference>
<dbReference type="GO" id="GO:0004000">
    <property type="term" value="F:adenosine deaminase activity"/>
    <property type="evidence" value="ECO:0007669"/>
    <property type="project" value="TreeGrafter"/>
</dbReference>
<dbReference type="OMA" id="WAKETIG"/>
<evidence type="ECO:0000256" key="4">
    <source>
        <dbReference type="ARBA" id="ARBA00012784"/>
    </source>
</evidence>
<dbReference type="GO" id="GO:0046872">
    <property type="term" value="F:metal ion binding"/>
    <property type="evidence" value="ECO:0007669"/>
    <property type="project" value="UniProtKB-KW"/>
</dbReference>
<keyword evidence="7" id="KW-0732">Signal</keyword>
<dbReference type="Pfam" id="PF00962">
    <property type="entry name" value="A_deaminase"/>
    <property type="match status" value="1"/>
</dbReference>
<dbReference type="FunFam" id="3.20.20.140:FF:000017">
    <property type="entry name" value="Adenosine deaminase 2"/>
    <property type="match status" value="1"/>
</dbReference>
<evidence type="ECO:0000256" key="1">
    <source>
        <dbReference type="ARBA" id="ARBA00001947"/>
    </source>
</evidence>
<gene>
    <name evidence="11" type="ORF">ASPCAL10791</name>
</gene>
<dbReference type="Gene3D" id="3.20.20.140">
    <property type="entry name" value="Metal-dependent hydrolases"/>
    <property type="match status" value="1"/>
</dbReference>
<dbReference type="InterPro" id="IPR001365">
    <property type="entry name" value="A_deaminase_dom"/>
</dbReference>
<evidence type="ECO:0000256" key="6">
    <source>
        <dbReference type="ARBA" id="ARBA00022723"/>
    </source>
</evidence>
<comment type="subcellular location">
    <subcellularLocation>
        <location evidence="2">Secreted</location>
    </subcellularLocation>
</comment>
<keyword evidence="8" id="KW-0378">Hydrolase</keyword>
<comment type="catalytic activity">
    <reaction evidence="9">
        <text>adenosine + H2O + H(+) = inosine + NH4(+)</text>
        <dbReference type="Rhea" id="RHEA:24408"/>
        <dbReference type="ChEBI" id="CHEBI:15377"/>
        <dbReference type="ChEBI" id="CHEBI:15378"/>
        <dbReference type="ChEBI" id="CHEBI:16335"/>
        <dbReference type="ChEBI" id="CHEBI:17596"/>
        <dbReference type="ChEBI" id="CHEBI:28938"/>
        <dbReference type="EC" id="3.5.4.4"/>
    </reaction>
</comment>
<sequence length="560" mass="63342">MAESEIEKHLSERSALLEQEKTSRHDYAFQQKMPPVAKTAATIISNIRKTEMETFWTKPVSTTRHQDLKEAMFPGMSFALSRDRMTKTSLWKIISAMPKGCLLHAHMEAMIDIDWLIDQALELPGFFISSPGALAPGECTKWLEPFNFHYRPGTSQDKAAGVNIWEAGYSPNQFVPVIDAARTYPGGVAAFKAWAISRMTINEEEALEHHHGIADIWKKFQSCFGSIAGLFFTEPIFRRCIPRLLQQLHEDGIRYVELRLALSLGQPFYRDGSATPETDFDYFLQCFQEEVNTYMSSRQGAGFWGARLIWTAIRAFDDESIKDSMTQCMNLKEAYPSVIAGFDFVGQEDMGRPLIDLLPLCKWFESQCTERNLQIPFFFHAGECLGDGDSTDGNLVDAILLNSRRIGHGFSLYKHPLLIDLVKKKKILIEICPISHEVLRLTSNILMHPMPALQSRGVPVSLNNDDPAVLGYGRNGLSHDFYQVLAAFENTGLAGIATMAEDSIRWAAFEDEGEYEWLRGLEGAGTGLKPSHVAEWRAEFEKWCEWIVKEFGSEDLVLRN</sequence>
<evidence type="ECO:0000256" key="8">
    <source>
        <dbReference type="ARBA" id="ARBA00022801"/>
    </source>
</evidence>
<keyword evidence="5" id="KW-0964">Secreted</keyword>
<comment type="cofactor">
    <cofactor evidence="1">
        <name>Zn(2+)</name>
        <dbReference type="ChEBI" id="CHEBI:29105"/>
    </cofactor>
</comment>
<dbReference type="PANTHER" id="PTHR11409">
    <property type="entry name" value="ADENOSINE DEAMINASE"/>
    <property type="match status" value="1"/>
</dbReference>
<dbReference type="GO" id="GO:0046103">
    <property type="term" value="P:inosine biosynthetic process"/>
    <property type="evidence" value="ECO:0007669"/>
    <property type="project" value="TreeGrafter"/>
</dbReference>
<protein>
    <recommendedName>
        <fullName evidence="4">adenosine deaminase</fullName>
        <ecNumber evidence="4">3.5.4.4</ecNumber>
    </recommendedName>
</protein>
<dbReference type="PANTHER" id="PTHR11409:SF39">
    <property type="entry name" value="ADENOSINE DEAMINASE 2"/>
    <property type="match status" value="1"/>
</dbReference>
<feature type="domain" description="Adenosine deaminase" evidence="10">
    <location>
        <begin position="215"/>
        <end position="514"/>
    </location>
</feature>
<evidence type="ECO:0000256" key="9">
    <source>
        <dbReference type="ARBA" id="ARBA00047764"/>
    </source>
</evidence>
<dbReference type="EC" id="3.5.4.4" evidence="4"/>
<keyword evidence="6" id="KW-0479">Metal-binding</keyword>
<organism evidence="11 12">
    <name type="scientific">Aspergillus calidoustus</name>
    <dbReference type="NCBI Taxonomy" id="454130"/>
    <lineage>
        <taxon>Eukaryota</taxon>
        <taxon>Fungi</taxon>
        <taxon>Dikarya</taxon>
        <taxon>Ascomycota</taxon>
        <taxon>Pezizomycotina</taxon>
        <taxon>Eurotiomycetes</taxon>
        <taxon>Eurotiomycetidae</taxon>
        <taxon>Eurotiales</taxon>
        <taxon>Aspergillaceae</taxon>
        <taxon>Aspergillus</taxon>
        <taxon>Aspergillus subgen. Nidulantes</taxon>
    </lineage>
</organism>
<evidence type="ECO:0000313" key="12">
    <source>
        <dbReference type="Proteomes" id="UP000054771"/>
    </source>
</evidence>
<dbReference type="GO" id="GO:0005576">
    <property type="term" value="C:extracellular region"/>
    <property type="evidence" value="ECO:0007669"/>
    <property type="project" value="UniProtKB-SubCell"/>
</dbReference>
<dbReference type="STRING" id="454130.A0A0U5G691"/>
<dbReference type="CDD" id="cd01321">
    <property type="entry name" value="ADGF"/>
    <property type="match status" value="1"/>
</dbReference>
<evidence type="ECO:0000259" key="10">
    <source>
        <dbReference type="Pfam" id="PF00962"/>
    </source>
</evidence>
<dbReference type="InterPro" id="IPR006330">
    <property type="entry name" value="Ado/ade_deaminase"/>
</dbReference>
<comment type="similarity">
    <text evidence="3">Belongs to the metallo-dependent hydrolases superfamily. Adenosine and AMP deaminases family. ADGF subfamily.</text>
</comment>
<dbReference type="GO" id="GO:0006154">
    <property type="term" value="P:adenosine catabolic process"/>
    <property type="evidence" value="ECO:0007669"/>
    <property type="project" value="TreeGrafter"/>
</dbReference>
<proteinExistence type="inferred from homology"/>
<evidence type="ECO:0000313" key="11">
    <source>
        <dbReference type="EMBL" id="CEL07634.1"/>
    </source>
</evidence>
<dbReference type="InterPro" id="IPR032466">
    <property type="entry name" value="Metal_Hydrolase"/>
</dbReference>
<dbReference type="EMBL" id="CDMC01000009">
    <property type="protein sequence ID" value="CEL07634.1"/>
    <property type="molecule type" value="Genomic_DNA"/>
</dbReference>
<evidence type="ECO:0000256" key="2">
    <source>
        <dbReference type="ARBA" id="ARBA00004613"/>
    </source>
</evidence>
<evidence type="ECO:0000256" key="5">
    <source>
        <dbReference type="ARBA" id="ARBA00022525"/>
    </source>
</evidence>
<dbReference type="AlphaFoldDB" id="A0A0U5G691"/>
<dbReference type="Proteomes" id="UP000054771">
    <property type="component" value="Unassembled WGS sequence"/>
</dbReference>
<evidence type="ECO:0000256" key="7">
    <source>
        <dbReference type="ARBA" id="ARBA00022729"/>
    </source>
</evidence>
<keyword evidence="12" id="KW-1185">Reference proteome</keyword>
<name>A0A0U5G691_ASPCI</name>
<evidence type="ECO:0000256" key="3">
    <source>
        <dbReference type="ARBA" id="ARBA00006083"/>
    </source>
</evidence>
<accession>A0A0U5G691</accession>
<dbReference type="SUPFAM" id="SSF51556">
    <property type="entry name" value="Metallo-dependent hydrolases"/>
    <property type="match status" value="1"/>
</dbReference>
<dbReference type="OrthoDB" id="7202371at2759"/>